<reference evidence="2 3" key="1">
    <citation type="submission" date="2019-03" db="EMBL/GenBank/DDBJ databases">
        <title>Above-ground endophytic microbial communities from plants in different locations in the United States.</title>
        <authorList>
            <person name="Frank C."/>
        </authorList>
    </citation>
    <scope>NUCLEOTIDE SEQUENCE [LARGE SCALE GENOMIC DNA]</scope>
    <source>
        <strain evidence="2 3">LP_13_YM</strain>
    </source>
</reference>
<proteinExistence type="predicted"/>
<organism evidence="2 3">
    <name type="scientific">Luteibacter rhizovicinus</name>
    <dbReference type="NCBI Taxonomy" id="242606"/>
    <lineage>
        <taxon>Bacteria</taxon>
        <taxon>Pseudomonadati</taxon>
        <taxon>Pseudomonadota</taxon>
        <taxon>Gammaproteobacteria</taxon>
        <taxon>Lysobacterales</taxon>
        <taxon>Rhodanobacteraceae</taxon>
        <taxon>Luteibacter</taxon>
    </lineage>
</organism>
<dbReference type="RefSeq" id="WP_132141241.1">
    <property type="nucleotide sequence ID" value="NZ_SMCS01000001.1"/>
</dbReference>
<evidence type="ECO:0000256" key="1">
    <source>
        <dbReference type="SAM" id="MobiDB-lite"/>
    </source>
</evidence>
<protein>
    <submittedName>
        <fullName evidence="2">Uncharacterized protein</fullName>
    </submittedName>
</protein>
<name>A0A4R3YZ50_9GAMM</name>
<feature type="compositionally biased region" description="Polar residues" evidence="1">
    <location>
        <begin position="1"/>
        <end position="25"/>
    </location>
</feature>
<accession>A0A4R3YZ50</accession>
<evidence type="ECO:0000313" key="3">
    <source>
        <dbReference type="Proteomes" id="UP000295645"/>
    </source>
</evidence>
<evidence type="ECO:0000313" key="2">
    <source>
        <dbReference type="EMBL" id="TCV97158.1"/>
    </source>
</evidence>
<keyword evidence="3" id="KW-1185">Reference proteome</keyword>
<dbReference type="AlphaFoldDB" id="A0A4R3YZ50"/>
<dbReference type="Proteomes" id="UP000295645">
    <property type="component" value="Unassembled WGS sequence"/>
</dbReference>
<dbReference type="EMBL" id="SMCS01000001">
    <property type="protein sequence ID" value="TCV97158.1"/>
    <property type="molecule type" value="Genomic_DNA"/>
</dbReference>
<dbReference type="OrthoDB" id="5958085at2"/>
<feature type="region of interest" description="Disordered" evidence="1">
    <location>
        <begin position="1"/>
        <end position="40"/>
    </location>
</feature>
<comment type="caution">
    <text evidence="2">The sequence shown here is derived from an EMBL/GenBank/DDBJ whole genome shotgun (WGS) entry which is preliminary data.</text>
</comment>
<sequence length="60" mass="6393">MSTNTPADVNHTNGGTAEVTDSTTGMHRPGHSVLDTEETAGLDEVLRESALRDSAVRMPR</sequence>
<gene>
    <name evidence="2" type="ORF">EC912_101153</name>
</gene>